<evidence type="ECO:0000256" key="4">
    <source>
        <dbReference type="ARBA" id="ARBA00022827"/>
    </source>
</evidence>
<evidence type="ECO:0000313" key="8">
    <source>
        <dbReference type="Proteomes" id="UP000536835"/>
    </source>
</evidence>
<proteinExistence type="inferred from homology"/>
<evidence type="ECO:0000256" key="1">
    <source>
        <dbReference type="ARBA" id="ARBA00001974"/>
    </source>
</evidence>
<dbReference type="PANTHER" id="PTHR11552:SF147">
    <property type="entry name" value="CHOLINE DEHYDROGENASE, MITOCHONDRIAL"/>
    <property type="match status" value="1"/>
</dbReference>
<dbReference type="GO" id="GO:0019285">
    <property type="term" value="P:glycine betaine biosynthetic process from choline"/>
    <property type="evidence" value="ECO:0007669"/>
    <property type="project" value="TreeGrafter"/>
</dbReference>
<evidence type="ECO:0000256" key="2">
    <source>
        <dbReference type="ARBA" id="ARBA00010790"/>
    </source>
</evidence>
<reference evidence="7 8" key="1">
    <citation type="submission" date="2020-05" db="EMBL/GenBank/DDBJ databases">
        <title>Parvularcula mediterraneae sp. nov., isolated from polypropylene straw from shallow seawater of the seashore of Laganas in Zakynthos island, Greece.</title>
        <authorList>
            <person name="Szabo I."/>
            <person name="Al-Omari J."/>
            <person name="Rado J."/>
            <person name="Szerdahelyi G.S."/>
        </authorList>
    </citation>
    <scope>NUCLEOTIDE SEQUENCE [LARGE SCALE GENOMIC DNA]</scope>
    <source>
        <strain evidence="7 8">ZS-1/3</strain>
    </source>
</reference>
<gene>
    <name evidence="7" type="ORF">HK107_06260</name>
</gene>
<protein>
    <submittedName>
        <fullName evidence="7">GMC family oxidoreductase</fullName>
    </submittedName>
</protein>
<comment type="cofactor">
    <cofactor evidence="1 5">
        <name>FAD</name>
        <dbReference type="ChEBI" id="CHEBI:57692"/>
    </cofactor>
</comment>
<dbReference type="Gene3D" id="3.50.50.60">
    <property type="entry name" value="FAD/NAD(P)-binding domain"/>
    <property type="match status" value="1"/>
</dbReference>
<evidence type="ECO:0000256" key="3">
    <source>
        <dbReference type="ARBA" id="ARBA00022630"/>
    </source>
</evidence>
<dbReference type="Pfam" id="PF00732">
    <property type="entry name" value="GMC_oxred_N"/>
    <property type="match status" value="1"/>
</dbReference>
<feature type="domain" description="Glucose-methanol-choline oxidoreductase N-terminal" evidence="6">
    <location>
        <begin position="254"/>
        <end position="268"/>
    </location>
</feature>
<dbReference type="PANTHER" id="PTHR11552">
    <property type="entry name" value="GLUCOSE-METHANOL-CHOLINE GMC OXIDOREDUCTASE"/>
    <property type="match status" value="1"/>
</dbReference>
<evidence type="ECO:0000256" key="5">
    <source>
        <dbReference type="PIRSR" id="PIRSR000137-2"/>
    </source>
</evidence>
<keyword evidence="8" id="KW-1185">Reference proteome</keyword>
<dbReference type="InterPro" id="IPR012132">
    <property type="entry name" value="GMC_OxRdtase"/>
</dbReference>
<dbReference type="GO" id="GO:0008812">
    <property type="term" value="F:choline dehydrogenase activity"/>
    <property type="evidence" value="ECO:0007669"/>
    <property type="project" value="TreeGrafter"/>
</dbReference>
<dbReference type="InterPro" id="IPR036188">
    <property type="entry name" value="FAD/NAD-bd_sf"/>
</dbReference>
<dbReference type="Pfam" id="PF05199">
    <property type="entry name" value="GMC_oxred_C"/>
    <property type="match status" value="1"/>
</dbReference>
<dbReference type="SUPFAM" id="SSF54373">
    <property type="entry name" value="FAD-linked reductases, C-terminal domain"/>
    <property type="match status" value="1"/>
</dbReference>
<dbReference type="InterPro" id="IPR007867">
    <property type="entry name" value="GMC_OxRtase_C"/>
</dbReference>
<dbReference type="GO" id="GO:0016020">
    <property type="term" value="C:membrane"/>
    <property type="evidence" value="ECO:0007669"/>
    <property type="project" value="TreeGrafter"/>
</dbReference>
<evidence type="ECO:0000259" key="6">
    <source>
        <dbReference type="PROSITE" id="PS00624"/>
    </source>
</evidence>
<dbReference type="PROSITE" id="PS00624">
    <property type="entry name" value="GMC_OXRED_2"/>
    <property type="match status" value="1"/>
</dbReference>
<organism evidence="7 8">
    <name type="scientific">Parvularcula mediterranea</name>
    <dbReference type="NCBI Taxonomy" id="2732508"/>
    <lineage>
        <taxon>Bacteria</taxon>
        <taxon>Pseudomonadati</taxon>
        <taxon>Pseudomonadota</taxon>
        <taxon>Alphaproteobacteria</taxon>
        <taxon>Parvularculales</taxon>
        <taxon>Parvularculaceae</taxon>
        <taxon>Parvularcula</taxon>
    </lineage>
</organism>
<dbReference type="RefSeq" id="WP_173197755.1">
    <property type="nucleotide sequence ID" value="NZ_JABFCX010000002.1"/>
</dbReference>
<dbReference type="Gene3D" id="3.30.560.10">
    <property type="entry name" value="Glucose Oxidase, domain 3"/>
    <property type="match status" value="1"/>
</dbReference>
<dbReference type="InterPro" id="IPR000172">
    <property type="entry name" value="GMC_OxRdtase_N"/>
</dbReference>
<dbReference type="Proteomes" id="UP000536835">
    <property type="component" value="Unassembled WGS sequence"/>
</dbReference>
<dbReference type="SUPFAM" id="SSF51905">
    <property type="entry name" value="FAD/NAD(P)-binding domain"/>
    <property type="match status" value="1"/>
</dbReference>
<dbReference type="AlphaFoldDB" id="A0A7Y3RKZ0"/>
<dbReference type="GO" id="GO:0050660">
    <property type="term" value="F:flavin adenine dinucleotide binding"/>
    <property type="evidence" value="ECO:0007669"/>
    <property type="project" value="InterPro"/>
</dbReference>
<keyword evidence="4 5" id="KW-0274">FAD</keyword>
<dbReference type="PIRSF" id="PIRSF000137">
    <property type="entry name" value="Alcohol_oxidase"/>
    <property type="match status" value="1"/>
</dbReference>
<name>A0A7Y3RKZ0_9PROT</name>
<comment type="caution">
    <text evidence="7">The sequence shown here is derived from an EMBL/GenBank/DDBJ whole genome shotgun (WGS) entry which is preliminary data.</text>
</comment>
<evidence type="ECO:0000313" key="7">
    <source>
        <dbReference type="EMBL" id="NNU15925.1"/>
    </source>
</evidence>
<sequence>MEDADYVIVGGGSAGAVLANRLSADGKYKVVLLEGGPKDKNPAIHIPFGLTVITHMKKIITGFETVPQPFVDGRTMYQPRGTTLGGSSSVNAMCYIRGDSSDYDEWAEMGAVGWGWDEVLPYFRKAEDNSRGADDWHGEGGPLGVSDLRHVSSLTDDYVEAGGEIQIPYTDDFNGPDREGLGVYQVTQRGGQRCSTAKGYLTDEVKARQNLKIETGAKVLRILMDEGRATGVEYRVGSDVRTQKARAEVLLCAGTFGTPHLLMLSGIGPAVSLKEAGVTPVLDMPGVGQNLQDHLDAHLTYRIETHAGYANSFRFFARMAPEPLKYATKREGVLSSNIAEGGGFVKSSPDAEKPDLQFHFIPSILVDHGRKKEWGHGFTFHVCLLYPDSRGEVSLRSADPDEAPLIDPRYLSDPRDLPRMRAGYRLCQRIADAPSLKKHAPHPREAQTGAETDEEIDALVRQTAETVYHPIGTCRMGTDDEAVVTPALKVRGVDGLRVVDASVMPRIIGGNTNAPTVMIAEKAADMILADARGA</sequence>
<comment type="similarity">
    <text evidence="2">Belongs to the GMC oxidoreductase family.</text>
</comment>
<keyword evidence="3" id="KW-0285">Flavoprotein</keyword>
<feature type="binding site" evidence="5">
    <location>
        <position position="219"/>
    </location>
    <ligand>
        <name>FAD</name>
        <dbReference type="ChEBI" id="CHEBI:57692"/>
    </ligand>
</feature>
<dbReference type="EMBL" id="JABFCX010000002">
    <property type="protein sequence ID" value="NNU15925.1"/>
    <property type="molecule type" value="Genomic_DNA"/>
</dbReference>
<accession>A0A7Y3RKZ0</accession>